<dbReference type="InterPro" id="IPR016193">
    <property type="entry name" value="Cytidine_deaminase-like"/>
</dbReference>
<protein>
    <submittedName>
        <fullName evidence="4">Nucleoside deaminase</fullName>
    </submittedName>
</protein>
<evidence type="ECO:0000256" key="2">
    <source>
        <dbReference type="ARBA" id="ARBA00022833"/>
    </source>
</evidence>
<reference evidence="4 5" key="1">
    <citation type="submission" date="2021-04" db="EMBL/GenBank/DDBJ databases">
        <title>Paenibacillus sp. DLE-14 whole genome sequence.</title>
        <authorList>
            <person name="Ham Y.J."/>
        </authorList>
    </citation>
    <scope>NUCLEOTIDE SEQUENCE [LARGE SCALE GENOMIC DNA]</scope>
    <source>
        <strain evidence="4 5">DLE-14</strain>
    </source>
</reference>
<dbReference type="Gene3D" id="3.40.140.10">
    <property type="entry name" value="Cytidine Deaminase, domain 2"/>
    <property type="match status" value="1"/>
</dbReference>
<evidence type="ECO:0000256" key="1">
    <source>
        <dbReference type="ARBA" id="ARBA00022723"/>
    </source>
</evidence>
<dbReference type="InterPro" id="IPR016192">
    <property type="entry name" value="APOBEC/CMP_deaminase_Zn-bd"/>
</dbReference>
<evidence type="ECO:0000313" key="4">
    <source>
        <dbReference type="EMBL" id="MBP3963241.1"/>
    </source>
</evidence>
<comment type="caution">
    <text evidence="4">The sequence shown here is derived from an EMBL/GenBank/DDBJ whole genome shotgun (WGS) entry which is preliminary data.</text>
</comment>
<dbReference type="PROSITE" id="PS51747">
    <property type="entry name" value="CYT_DCMP_DEAMINASES_2"/>
    <property type="match status" value="1"/>
</dbReference>
<dbReference type="InterPro" id="IPR002125">
    <property type="entry name" value="CMP_dCMP_dom"/>
</dbReference>
<dbReference type="CDD" id="cd01285">
    <property type="entry name" value="nucleoside_deaminase"/>
    <property type="match status" value="1"/>
</dbReference>
<organism evidence="4 5">
    <name type="scientific">Paenibacillus lignilyticus</name>
    <dbReference type="NCBI Taxonomy" id="1172615"/>
    <lineage>
        <taxon>Bacteria</taxon>
        <taxon>Bacillati</taxon>
        <taxon>Bacillota</taxon>
        <taxon>Bacilli</taxon>
        <taxon>Bacillales</taxon>
        <taxon>Paenibacillaceae</taxon>
        <taxon>Paenibacillus</taxon>
    </lineage>
</organism>
<dbReference type="PROSITE" id="PS00903">
    <property type="entry name" value="CYT_DCMP_DEAMINASES_1"/>
    <property type="match status" value="1"/>
</dbReference>
<dbReference type="RefSeq" id="WP_210658186.1">
    <property type="nucleotide sequence ID" value="NZ_JAGKSP010000003.1"/>
</dbReference>
<accession>A0ABS5CB68</accession>
<name>A0ABS5CB68_9BACL</name>
<dbReference type="EMBL" id="JAGKSP010000003">
    <property type="protein sequence ID" value="MBP3963241.1"/>
    <property type="molecule type" value="Genomic_DNA"/>
</dbReference>
<evidence type="ECO:0000259" key="3">
    <source>
        <dbReference type="PROSITE" id="PS51747"/>
    </source>
</evidence>
<evidence type="ECO:0000313" key="5">
    <source>
        <dbReference type="Proteomes" id="UP000673394"/>
    </source>
</evidence>
<dbReference type="Proteomes" id="UP000673394">
    <property type="component" value="Unassembled WGS sequence"/>
</dbReference>
<keyword evidence="1" id="KW-0479">Metal-binding</keyword>
<feature type="domain" description="CMP/dCMP-type deaminase" evidence="3">
    <location>
        <begin position="2"/>
        <end position="112"/>
    </location>
</feature>
<dbReference type="PANTHER" id="PTHR11079:SF161">
    <property type="entry name" value="CMP_DCMP-TYPE DEAMINASE DOMAIN-CONTAINING PROTEIN"/>
    <property type="match status" value="1"/>
</dbReference>
<dbReference type="PANTHER" id="PTHR11079">
    <property type="entry name" value="CYTOSINE DEAMINASE FAMILY MEMBER"/>
    <property type="match status" value="1"/>
</dbReference>
<sequence>MMYIEEALKLAVDLADENEQSGRGGRYGAVLMMNGIIIATGTNDVTGICDPTAHAEIQAIRTACLTLRVTELKDCEMYASDEPCPMCMSAIRWSGIKRIYYARPSESGFQTEWNERAVFTSLHFME</sequence>
<keyword evidence="2" id="KW-0862">Zinc</keyword>
<keyword evidence="5" id="KW-1185">Reference proteome</keyword>
<proteinExistence type="predicted"/>
<gene>
    <name evidence="4" type="ORF">I8J30_11060</name>
</gene>
<dbReference type="SUPFAM" id="SSF53927">
    <property type="entry name" value="Cytidine deaminase-like"/>
    <property type="match status" value="1"/>
</dbReference>
<dbReference type="Pfam" id="PF00383">
    <property type="entry name" value="dCMP_cyt_deam_1"/>
    <property type="match status" value="1"/>
</dbReference>